<dbReference type="Proteomes" id="UP001649230">
    <property type="component" value="Chromosome"/>
</dbReference>
<evidence type="ECO:0000259" key="8">
    <source>
        <dbReference type="PROSITE" id="PS50111"/>
    </source>
</evidence>
<feature type="transmembrane region" description="Helical" evidence="7">
    <location>
        <begin position="39"/>
        <end position="61"/>
    </location>
</feature>
<gene>
    <name evidence="10" type="ORF">L0M14_23440</name>
</gene>
<keyword evidence="11" id="KW-1185">Reference proteome</keyword>
<dbReference type="PROSITE" id="PS50111">
    <property type="entry name" value="CHEMOTAXIS_TRANSDUC_2"/>
    <property type="match status" value="1"/>
</dbReference>
<comment type="similarity">
    <text evidence="5">Belongs to the methyl-accepting chemotaxis (MCP) protein family.</text>
</comment>
<dbReference type="Pfam" id="PF00015">
    <property type="entry name" value="MCPsignal"/>
    <property type="match status" value="1"/>
</dbReference>
<protein>
    <submittedName>
        <fullName evidence="10">Methyl-accepting chemotaxis protein</fullName>
    </submittedName>
</protein>
<dbReference type="Gene3D" id="1.10.287.950">
    <property type="entry name" value="Methyl-accepting chemotaxis protein"/>
    <property type="match status" value="1"/>
</dbReference>
<dbReference type="InterPro" id="IPR004089">
    <property type="entry name" value="MCPsignal_dom"/>
</dbReference>
<reference evidence="10 11" key="1">
    <citation type="journal article" date="2024" name="Int. J. Syst. Evol. Microbiol.">
        <title>Paenibacillus hexagrammi sp. nov., a novel bacterium isolated from the gut content of Hexagrammos agrammus.</title>
        <authorList>
            <person name="Jung H.K."/>
            <person name="Kim D.G."/>
            <person name="Zin H."/>
            <person name="Park J."/>
            <person name="Jung H."/>
            <person name="Kim Y.O."/>
            <person name="Kong H.J."/>
            <person name="Kim J.W."/>
            <person name="Kim Y.S."/>
        </authorList>
    </citation>
    <scope>NUCLEOTIDE SEQUENCE [LARGE SCALE GENOMIC DNA]</scope>
    <source>
        <strain evidence="10 11">YPD9-1</strain>
    </source>
</reference>
<name>A0ABY3SEZ8_9BACL</name>
<dbReference type="SMART" id="SM00283">
    <property type="entry name" value="MA"/>
    <property type="match status" value="1"/>
</dbReference>
<feature type="domain" description="HAMP" evidence="9">
    <location>
        <begin position="343"/>
        <end position="395"/>
    </location>
</feature>
<evidence type="ECO:0000256" key="1">
    <source>
        <dbReference type="ARBA" id="ARBA00004236"/>
    </source>
</evidence>
<evidence type="ECO:0000256" key="3">
    <source>
        <dbReference type="ARBA" id="ARBA00023136"/>
    </source>
</evidence>
<dbReference type="InterPro" id="IPR003660">
    <property type="entry name" value="HAMP_dom"/>
</dbReference>
<dbReference type="Pfam" id="PF00672">
    <property type="entry name" value="HAMP"/>
    <property type="match status" value="1"/>
</dbReference>
<evidence type="ECO:0000256" key="4">
    <source>
        <dbReference type="ARBA" id="ARBA00023224"/>
    </source>
</evidence>
<dbReference type="CDD" id="cd06225">
    <property type="entry name" value="HAMP"/>
    <property type="match status" value="1"/>
</dbReference>
<dbReference type="PANTHER" id="PTHR32089:SF114">
    <property type="entry name" value="METHYL-ACCEPTING CHEMOTAXIS PROTEIN MCPB"/>
    <property type="match status" value="1"/>
</dbReference>
<evidence type="ECO:0000313" key="10">
    <source>
        <dbReference type="EMBL" id="UJF32572.1"/>
    </source>
</evidence>
<dbReference type="SUPFAM" id="SSF58104">
    <property type="entry name" value="Methyl-accepting chemotaxis protein (MCP) signaling domain"/>
    <property type="match status" value="1"/>
</dbReference>
<keyword evidence="4 6" id="KW-0807">Transducer</keyword>
<dbReference type="Gene3D" id="6.10.340.10">
    <property type="match status" value="1"/>
</dbReference>
<keyword evidence="7" id="KW-0812">Transmembrane</keyword>
<dbReference type="PROSITE" id="PS50885">
    <property type="entry name" value="HAMP"/>
    <property type="match status" value="1"/>
</dbReference>
<sequence length="705" mass="78707">MRPRLRALSFIKGSNKDIKLKLTASFYSKRKLSSLSSKLFLSFFTSILVFTLTVGMLSYFFSKSILQKQMENNSSQTVVQLGQKLDYYFSIYNSLSRQVLQDRNMETALLNMKKEPLTSFAYRDNQSKVKSFLNSIAIAEPSIQGIHIIGSDGVDLRVSDRMFNDESIAQTEWFKALQKGGLKPTWLPTRQDGYSRVTKTYTSSFAMGRQMNGLQSAEQLGYLVIEIKADSLKDQLSGLSEDSSIYVLDDSQHIVYQDGGDYGQAYHFAFPDNVENSTNTTFYSDDHNYLVTSYKSPITHWSIVREVPVSVIVSETSTILSVTLIMSGLSFLAALLVGLYVVRMISKPLSKMSMFMKEGAQGNLNVRTHFRKDDEIGELGRSFDTMMENMTALVKQTDGSASHVLQVADKLLSLSEATNRSTKEIAAASEEISAGSNVLSSEAEKVSEFTDHFSKRLQDFAKANEVLEHSALHVKHSSDKGSSYLSELSIQTRQTEAMNRSMNQKFIDFQTSTQSIQKILILMKNLTSQTNILSLNASIEAARAGAAGKGFNVIADEIRQLAEQSKQSIEIVSATILQLQASVTDIVNEQQASSVLFENQIEQVRKTDEIFNEVNNDMEEFIQQLQTVSTTLHTFIQSQQTLSDSIHNVSAVAQQSFASSNLVANMTQKQAEASYETVDYSQQLDQLAKQLSASLKQFQIQINKG</sequence>
<evidence type="ECO:0000256" key="5">
    <source>
        <dbReference type="ARBA" id="ARBA00029447"/>
    </source>
</evidence>
<dbReference type="PANTHER" id="PTHR32089">
    <property type="entry name" value="METHYL-ACCEPTING CHEMOTAXIS PROTEIN MCPB"/>
    <property type="match status" value="1"/>
</dbReference>
<dbReference type="RefSeq" id="WP_235118920.1">
    <property type="nucleotide sequence ID" value="NZ_CP090978.1"/>
</dbReference>
<evidence type="ECO:0000313" key="11">
    <source>
        <dbReference type="Proteomes" id="UP001649230"/>
    </source>
</evidence>
<evidence type="ECO:0000256" key="6">
    <source>
        <dbReference type="PROSITE-ProRule" id="PRU00284"/>
    </source>
</evidence>
<organism evidence="10 11">
    <name type="scientific">Paenibacillus hexagrammi</name>
    <dbReference type="NCBI Taxonomy" id="2908839"/>
    <lineage>
        <taxon>Bacteria</taxon>
        <taxon>Bacillati</taxon>
        <taxon>Bacillota</taxon>
        <taxon>Bacilli</taxon>
        <taxon>Bacillales</taxon>
        <taxon>Paenibacillaceae</taxon>
        <taxon>Paenibacillus</taxon>
    </lineage>
</organism>
<evidence type="ECO:0000256" key="7">
    <source>
        <dbReference type="SAM" id="Phobius"/>
    </source>
</evidence>
<dbReference type="EMBL" id="CP090978">
    <property type="protein sequence ID" value="UJF32572.1"/>
    <property type="molecule type" value="Genomic_DNA"/>
</dbReference>
<keyword evidence="7" id="KW-1133">Transmembrane helix</keyword>
<feature type="transmembrane region" description="Helical" evidence="7">
    <location>
        <begin position="319"/>
        <end position="342"/>
    </location>
</feature>
<comment type="subcellular location">
    <subcellularLocation>
        <location evidence="1">Cell membrane</location>
    </subcellularLocation>
</comment>
<dbReference type="SMART" id="SM00304">
    <property type="entry name" value="HAMP"/>
    <property type="match status" value="1"/>
</dbReference>
<evidence type="ECO:0000259" key="9">
    <source>
        <dbReference type="PROSITE" id="PS50885"/>
    </source>
</evidence>
<evidence type="ECO:0000256" key="2">
    <source>
        <dbReference type="ARBA" id="ARBA00022475"/>
    </source>
</evidence>
<keyword evidence="2" id="KW-1003">Cell membrane</keyword>
<keyword evidence="3 7" id="KW-0472">Membrane</keyword>
<proteinExistence type="inferred from homology"/>
<feature type="domain" description="Methyl-accepting transducer" evidence="8">
    <location>
        <begin position="414"/>
        <end position="664"/>
    </location>
</feature>
<accession>A0ABY3SEZ8</accession>